<proteinExistence type="predicted"/>
<feature type="domain" description="RING-type" evidence="7">
    <location>
        <begin position="179"/>
        <end position="202"/>
    </location>
</feature>
<keyword evidence="5" id="KW-0862">Zinc</keyword>
<dbReference type="GO" id="GO:0051603">
    <property type="term" value="P:proteolysis involved in protein catabolic process"/>
    <property type="evidence" value="ECO:0007669"/>
    <property type="project" value="UniProtKB-ARBA"/>
</dbReference>
<keyword evidence="2" id="KW-0479">Metal-binding</keyword>
<dbReference type="EMBL" id="LT635769">
    <property type="protein sequence ID" value="SGZ58087.1"/>
    <property type="molecule type" value="Genomic_DNA"/>
</dbReference>
<evidence type="ECO:0000256" key="6">
    <source>
        <dbReference type="PROSITE-ProRule" id="PRU00175"/>
    </source>
</evidence>
<protein>
    <submittedName>
        <fullName evidence="8">CIC11C00000003250</fullName>
    </submittedName>
</protein>
<dbReference type="UniPathway" id="UPA00143"/>
<dbReference type="PROSITE" id="PS50089">
    <property type="entry name" value="ZF_RING_2"/>
    <property type="match status" value="1"/>
</dbReference>
<name>A0A1L0C3C7_9ASCO</name>
<dbReference type="Gene3D" id="3.30.40.10">
    <property type="entry name" value="Zinc/RING finger domain, C3HC4 (zinc finger)"/>
    <property type="match status" value="1"/>
</dbReference>
<comment type="pathway">
    <text evidence="1">Protein modification; protein ubiquitination.</text>
</comment>
<reference evidence="8 9" key="1">
    <citation type="submission" date="2016-10" db="EMBL/GenBank/DDBJ databases">
        <authorList>
            <person name="de Groot N.N."/>
        </authorList>
    </citation>
    <scope>NUCLEOTIDE SEQUENCE [LARGE SCALE GENOMIC DNA]</scope>
    <source>
        <strain evidence="8 9">PYCC 4715</strain>
    </source>
</reference>
<evidence type="ECO:0000313" key="9">
    <source>
        <dbReference type="Proteomes" id="UP000182259"/>
    </source>
</evidence>
<evidence type="ECO:0000256" key="4">
    <source>
        <dbReference type="ARBA" id="ARBA00022786"/>
    </source>
</evidence>
<dbReference type="Proteomes" id="UP000182259">
    <property type="component" value="Chromosome VI"/>
</dbReference>
<gene>
    <name evidence="8" type="ORF">SAMEA4029009_CIC11G00000003250</name>
</gene>
<dbReference type="GO" id="GO:0008270">
    <property type="term" value="F:zinc ion binding"/>
    <property type="evidence" value="ECO:0007669"/>
    <property type="project" value="UniProtKB-KW"/>
</dbReference>
<dbReference type="InterPro" id="IPR013083">
    <property type="entry name" value="Znf_RING/FYVE/PHD"/>
</dbReference>
<dbReference type="InterPro" id="IPR001841">
    <property type="entry name" value="Znf_RING"/>
</dbReference>
<evidence type="ECO:0000256" key="3">
    <source>
        <dbReference type="ARBA" id="ARBA00022771"/>
    </source>
</evidence>
<dbReference type="GO" id="GO:0005737">
    <property type="term" value="C:cytoplasm"/>
    <property type="evidence" value="ECO:0007669"/>
    <property type="project" value="TreeGrafter"/>
</dbReference>
<evidence type="ECO:0000256" key="5">
    <source>
        <dbReference type="ARBA" id="ARBA00022833"/>
    </source>
</evidence>
<dbReference type="PANTHER" id="PTHR15710">
    <property type="entry name" value="E3 UBIQUITIN-PROTEIN LIGASE PRAJA"/>
    <property type="match status" value="1"/>
</dbReference>
<evidence type="ECO:0000313" key="8">
    <source>
        <dbReference type="EMBL" id="SGZ58087.1"/>
    </source>
</evidence>
<dbReference type="GO" id="GO:0061630">
    <property type="term" value="F:ubiquitin protein ligase activity"/>
    <property type="evidence" value="ECO:0007669"/>
    <property type="project" value="TreeGrafter"/>
</dbReference>
<organism evidence="8 9">
    <name type="scientific">Sungouiella intermedia</name>
    <dbReference type="NCBI Taxonomy" id="45354"/>
    <lineage>
        <taxon>Eukaryota</taxon>
        <taxon>Fungi</taxon>
        <taxon>Dikarya</taxon>
        <taxon>Ascomycota</taxon>
        <taxon>Saccharomycotina</taxon>
        <taxon>Pichiomycetes</taxon>
        <taxon>Metschnikowiaceae</taxon>
        <taxon>Sungouiella</taxon>
    </lineage>
</organism>
<keyword evidence="3 6" id="KW-0863">Zinc-finger</keyword>
<evidence type="ECO:0000256" key="2">
    <source>
        <dbReference type="ARBA" id="ARBA00022723"/>
    </source>
</evidence>
<dbReference type="SUPFAM" id="SSF57850">
    <property type="entry name" value="RING/U-box"/>
    <property type="match status" value="1"/>
</dbReference>
<dbReference type="AlphaFoldDB" id="A0A1L0C3C7"/>
<accession>A0A1L0C3C7</accession>
<evidence type="ECO:0000256" key="1">
    <source>
        <dbReference type="ARBA" id="ARBA00004906"/>
    </source>
</evidence>
<dbReference type="PANTHER" id="PTHR15710:SF217">
    <property type="entry name" value="E3 UBIQUITIN-PROTEIN LIGASE RDUF2"/>
    <property type="match status" value="1"/>
</dbReference>
<dbReference type="GO" id="GO:0016567">
    <property type="term" value="P:protein ubiquitination"/>
    <property type="evidence" value="ECO:0007669"/>
    <property type="project" value="UniProtKB-UniPathway"/>
</dbReference>
<sequence>MNNDTIDNTLAMDDAVPNSGMSLWLSNILERTFMGSGLRPKQKVASKDAIASLQEVSAGDVPDEACPICFEPYQAIQNKKLKVGSDILDNLLCKELNDQINDLIDYGVDLEPASSTLKFRDPSIFMPVEATGLVPIRFPQVNLYNGETVTEDQMIPGNSKKLPVTDANMDHVAVRMPKCHHIFGKPCIIEWLNGNVSCPLCRKEMESVQPGNSDNIRDICTFTFAPSAEDAVTHLADRLTDVFNPYRRPWNPAVTPLTDSLTNQAWATPSYPHHLTPTPVESPDPMITMARSFPLPVVGQRAETPMPFRTIFPVRPREDERRN</sequence>
<evidence type="ECO:0000259" key="7">
    <source>
        <dbReference type="PROSITE" id="PS50089"/>
    </source>
</evidence>
<dbReference type="InterPro" id="IPR024766">
    <property type="entry name" value="Znf_RING_H2"/>
</dbReference>
<dbReference type="Pfam" id="PF12678">
    <property type="entry name" value="zf-rbx1"/>
    <property type="match status" value="1"/>
</dbReference>
<keyword evidence="4" id="KW-0833">Ubl conjugation pathway</keyword>